<evidence type="ECO:0000256" key="5">
    <source>
        <dbReference type="ARBA" id="ARBA00022692"/>
    </source>
</evidence>
<protein>
    <submittedName>
        <fullName evidence="9">Azaleucine resistance protein AzlC</fullName>
    </submittedName>
</protein>
<sequence length="254" mass="28865">MKANRIKAFWKLAFLKLKTGLNKRLLMHDFLKAFKDAFPHTISILLGYLLVGMTFGMLLAQQGYDYKVALFMSLFIYAGAVQFVAVTLLSAQASLMNVVIVSLLVNARQTCYALSMLDRFKNTKWRLPYLAHALTDETFALLNLYAPKEGVSEKDFIFSISLLNHSYWIFGSLVGSLVGSRFSFDTQGMEFVMTAIFIVLFMEQYKRNTNHKNAWLGIVIAVVCLALFGTEYFLLIALVLMVLALILFRKQLEC</sequence>
<dbReference type="NCBIfam" id="TIGR00346">
    <property type="entry name" value="azlC"/>
    <property type="match status" value="1"/>
</dbReference>
<feature type="transmembrane region" description="Helical" evidence="8">
    <location>
        <begin position="184"/>
        <end position="202"/>
    </location>
</feature>
<dbReference type="GO" id="GO:0005886">
    <property type="term" value="C:plasma membrane"/>
    <property type="evidence" value="ECO:0007669"/>
    <property type="project" value="UniProtKB-SubCell"/>
</dbReference>
<proteinExistence type="inferred from homology"/>
<feature type="transmembrane region" description="Helical" evidence="8">
    <location>
        <begin position="214"/>
        <end position="247"/>
    </location>
</feature>
<evidence type="ECO:0000256" key="6">
    <source>
        <dbReference type="ARBA" id="ARBA00022989"/>
    </source>
</evidence>
<evidence type="ECO:0000256" key="7">
    <source>
        <dbReference type="ARBA" id="ARBA00023136"/>
    </source>
</evidence>
<evidence type="ECO:0000313" key="9">
    <source>
        <dbReference type="EMBL" id="EMG95175.1"/>
    </source>
</evidence>
<evidence type="ECO:0000256" key="4">
    <source>
        <dbReference type="ARBA" id="ARBA00022475"/>
    </source>
</evidence>
<keyword evidence="4" id="KW-1003">Cell membrane</keyword>
<dbReference type="PANTHER" id="PTHR34979">
    <property type="entry name" value="INNER MEMBRANE PROTEIN YGAZ"/>
    <property type="match status" value="1"/>
</dbReference>
<evidence type="ECO:0000256" key="1">
    <source>
        <dbReference type="ARBA" id="ARBA00004651"/>
    </source>
</evidence>
<dbReference type="AlphaFoldDB" id="A0AAV3IEK2"/>
<keyword evidence="5 8" id="KW-0812">Transmembrane</keyword>
<feature type="transmembrane region" description="Helical" evidence="8">
    <location>
        <begin position="156"/>
        <end position="178"/>
    </location>
</feature>
<dbReference type="InterPro" id="IPR011606">
    <property type="entry name" value="Brnchd-chn_aa_trnsp_permease"/>
</dbReference>
<name>A0AAV3IEK2_HELPX</name>
<feature type="transmembrane region" description="Helical" evidence="8">
    <location>
        <begin position="37"/>
        <end position="59"/>
    </location>
</feature>
<keyword evidence="6 8" id="KW-1133">Transmembrane helix</keyword>
<dbReference type="InterPro" id="IPR004471">
    <property type="entry name" value="Brnchd-chn_aa_trnsp_AzlC"/>
</dbReference>
<dbReference type="GO" id="GO:1903785">
    <property type="term" value="P:L-valine transmembrane transport"/>
    <property type="evidence" value="ECO:0007669"/>
    <property type="project" value="TreeGrafter"/>
</dbReference>
<dbReference type="Proteomes" id="UP000012012">
    <property type="component" value="Unassembled WGS sequence"/>
</dbReference>
<organism evidence="9 10">
    <name type="scientific">Helicobacter pylori GAM120Ai</name>
    <dbReference type="NCBI Taxonomy" id="1159029"/>
    <lineage>
        <taxon>Bacteria</taxon>
        <taxon>Pseudomonadati</taxon>
        <taxon>Campylobacterota</taxon>
        <taxon>Epsilonproteobacteria</taxon>
        <taxon>Campylobacterales</taxon>
        <taxon>Helicobacteraceae</taxon>
        <taxon>Helicobacter</taxon>
    </lineage>
</organism>
<dbReference type="EMBL" id="APDF01000042">
    <property type="protein sequence ID" value="EMG95175.1"/>
    <property type="molecule type" value="Genomic_DNA"/>
</dbReference>
<comment type="subcellular location">
    <subcellularLocation>
        <location evidence="1">Cell membrane</location>
        <topology evidence="1">Multi-pass membrane protein</topology>
    </subcellularLocation>
</comment>
<evidence type="ECO:0000313" key="10">
    <source>
        <dbReference type="Proteomes" id="UP000012012"/>
    </source>
</evidence>
<accession>A0AAV3IEK2</accession>
<dbReference type="Pfam" id="PF03591">
    <property type="entry name" value="AzlC"/>
    <property type="match status" value="1"/>
</dbReference>
<comment type="similarity">
    <text evidence="2">Belongs to the AzlC family.</text>
</comment>
<keyword evidence="3" id="KW-0813">Transport</keyword>
<reference evidence="9 10" key="1">
    <citation type="submission" date="2012-11" db="EMBL/GenBank/DDBJ databases">
        <authorList>
            <person name="Weinstock G."/>
            <person name="Sodergren E."/>
            <person name="Lobos E.A."/>
            <person name="Fulton L."/>
            <person name="Fulton R."/>
            <person name="Courtney L."/>
            <person name="Fronick C."/>
            <person name="O'Laughlin M."/>
            <person name="Godfrey J."/>
            <person name="Wilson R.M."/>
            <person name="Miner T."/>
            <person name="Farmer C."/>
            <person name="Delehaunty K."/>
            <person name="Cordes M."/>
            <person name="Minx P."/>
            <person name="Tomlinson C."/>
            <person name="Chen J."/>
            <person name="Wollam A."/>
            <person name="Pepin K.H."/>
            <person name="Bhonagiri V."/>
            <person name="Zhang X."/>
            <person name="Suruliraj S."/>
            <person name="Antonio M."/>
            <person name="Secka O."/>
            <person name="Thomas J."/>
            <person name="Warren W."/>
            <person name="Mitreva M."/>
            <person name="Mardis E.R."/>
            <person name="Wilson R.K."/>
        </authorList>
    </citation>
    <scope>NUCLEOTIDE SEQUENCE [LARGE SCALE GENOMIC DNA]</scope>
    <source>
        <strain evidence="9 10">GAM120Ai</strain>
    </source>
</reference>
<dbReference type="PANTHER" id="PTHR34979:SF1">
    <property type="entry name" value="INNER MEMBRANE PROTEIN YGAZ"/>
    <property type="match status" value="1"/>
</dbReference>
<evidence type="ECO:0000256" key="3">
    <source>
        <dbReference type="ARBA" id="ARBA00022448"/>
    </source>
</evidence>
<keyword evidence="7 8" id="KW-0472">Membrane</keyword>
<comment type="caution">
    <text evidence="9">The sequence shown here is derived from an EMBL/GenBank/DDBJ whole genome shotgun (WGS) entry which is preliminary data.</text>
</comment>
<gene>
    <name evidence="9" type="ORF">HMPREF1401_00987</name>
</gene>
<feature type="transmembrane region" description="Helical" evidence="8">
    <location>
        <begin position="68"/>
        <end position="89"/>
    </location>
</feature>
<evidence type="ECO:0000256" key="2">
    <source>
        <dbReference type="ARBA" id="ARBA00010735"/>
    </source>
</evidence>
<evidence type="ECO:0000256" key="8">
    <source>
        <dbReference type="SAM" id="Phobius"/>
    </source>
</evidence>